<gene>
    <name evidence="3" type="ORF">CLUMA_CG000288</name>
</gene>
<dbReference type="EMBL" id="CVRI01000001">
    <property type="protein sequence ID" value="CRK86379.1"/>
    <property type="molecule type" value="Genomic_DNA"/>
</dbReference>
<organism evidence="3 4">
    <name type="scientific">Clunio marinus</name>
    <dbReference type="NCBI Taxonomy" id="568069"/>
    <lineage>
        <taxon>Eukaryota</taxon>
        <taxon>Metazoa</taxon>
        <taxon>Ecdysozoa</taxon>
        <taxon>Arthropoda</taxon>
        <taxon>Hexapoda</taxon>
        <taxon>Insecta</taxon>
        <taxon>Pterygota</taxon>
        <taxon>Neoptera</taxon>
        <taxon>Endopterygota</taxon>
        <taxon>Diptera</taxon>
        <taxon>Nematocera</taxon>
        <taxon>Chironomoidea</taxon>
        <taxon>Chironomidae</taxon>
        <taxon>Clunio</taxon>
    </lineage>
</organism>
<reference evidence="3 4" key="1">
    <citation type="submission" date="2015-04" db="EMBL/GenBank/DDBJ databases">
        <authorList>
            <person name="Syromyatnikov M.Y."/>
            <person name="Popov V.N."/>
        </authorList>
    </citation>
    <scope>NUCLEOTIDE SEQUENCE [LARGE SCALE GENOMIC DNA]</scope>
</reference>
<feature type="signal peptide" evidence="2">
    <location>
        <begin position="1"/>
        <end position="18"/>
    </location>
</feature>
<evidence type="ECO:0000313" key="4">
    <source>
        <dbReference type="Proteomes" id="UP000183832"/>
    </source>
</evidence>
<keyword evidence="2" id="KW-0732">Signal</keyword>
<proteinExistence type="predicted"/>
<protein>
    <submittedName>
        <fullName evidence="3">CLUMA_CG000288, isoform A</fullName>
    </submittedName>
</protein>
<evidence type="ECO:0000256" key="1">
    <source>
        <dbReference type="SAM" id="MobiDB-lite"/>
    </source>
</evidence>
<sequence length="90" mass="10598">MVIILLLLLLKRFFMAPAVYIITAEKLLQSKTTGNNHKRCASDVSHETQSVETSQVTCRKRDEIRRNSQTRNDENKEVERMNKRNDFCVW</sequence>
<feature type="region of interest" description="Disordered" evidence="1">
    <location>
        <begin position="34"/>
        <end position="59"/>
    </location>
</feature>
<evidence type="ECO:0000256" key="2">
    <source>
        <dbReference type="SAM" id="SignalP"/>
    </source>
</evidence>
<name>A0A1J1HEW6_9DIPT</name>
<dbReference type="Proteomes" id="UP000183832">
    <property type="component" value="Unassembled WGS sequence"/>
</dbReference>
<dbReference type="AlphaFoldDB" id="A0A1J1HEW6"/>
<evidence type="ECO:0000313" key="3">
    <source>
        <dbReference type="EMBL" id="CRK86379.1"/>
    </source>
</evidence>
<feature type="compositionally biased region" description="Polar residues" evidence="1">
    <location>
        <begin position="47"/>
        <end position="57"/>
    </location>
</feature>
<accession>A0A1J1HEW6</accession>
<keyword evidence="4" id="KW-1185">Reference proteome</keyword>
<feature type="chain" id="PRO_5012995252" evidence="2">
    <location>
        <begin position="19"/>
        <end position="90"/>
    </location>
</feature>